<comment type="caution">
    <text evidence="1">The sequence shown here is derived from an EMBL/GenBank/DDBJ whole genome shotgun (WGS) entry which is preliminary data.</text>
</comment>
<reference evidence="2" key="1">
    <citation type="journal article" date="2023" name="Front. Plant Sci.">
        <title>Chromosomal-level genome assembly of Melastoma candidum provides insights into trichome evolution.</title>
        <authorList>
            <person name="Zhong Y."/>
            <person name="Wu W."/>
            <person name="Sun C."/>
            <person name="Zou P."/>
            <person name="Liu Y."/>
            <person name="Dai S."/>
            <person name="Zhou R."/>
        </authorList>
    </citation>
    <scope>NUCLEOTIDE SEQUENCE [LARGE SCALE GENOMIC DNA]</scope>
</reference>
<sequence length="366" mass="39786">MAWRTITGVLLLALFCIGCSAIPEKPAIYIFGDSTADVGTNSFLPNSQFRANYLYYGIDFPKSTPTGRFSNGLNTADFISKLMGLESSPPPFLSINSTSSLKKYSMIGLNFASGGSGILDLTGENVTTNTLKSKKNKNVVSLREQIKQFAAVRGTLADLMGQAAARNYLANCLFFISTGSNDIFAYYLTRSNVPKNEFTSILGSKYERHLELLISLGARKIGIISVPPIGCCPSPRAVNETGGCLDGLNEQAVTFHSTIRIMMDRISSRHKEIKYSIGNAFNMTMDVLQSPISLFNETKAACCGTGKLNAQKMCNPKSSLCSDRTKYLFWDSFHPTSAASEVAATTLFQGGPRYVYPINFSQLAAA</sequence>
<evidence type="ECO:0000313" key="2">
    <source>
        <dbReference type="Proteomes" id="UP001057402"/>
    </source>
</evidence>
<accession>A0ACB9RA60</accession>
<evidence type="ECO:0000313" key="1">
    <source>
        <dbReference type="EMBL" id="KAI4375805.1"/>
    </source>
</evidence>
<dbReference type="EMBL" id="CM042883">
    <property type="protein sequence ID" value="KAI4375805.1"/>
    <property type="molecule type" value="Genomic_DNA"/>
</dbReference>
<gene>
    <name evidence="1" type="ORF">MLD38_013631</name>
</gene>
<proteinExistence type="predicted"/>
<dbReference type="Proteomes" id="UP001057402">
    <property type="component" value="Chromosome 4"/>
</dbReference>
<keyword evidence="2" id="KW-1185">Reference proteome</keyword>
<protein>
    <submittedName>
        <fullName evidence="1">Uncharacterized protein</fullName>
    </submittedName>
</protein>
<name>A0ACB9RA60_9MYRT</name>
<organism evidence="1 2">
    <name type="scientific">Melastoma candidum</name>
    <dbReference type="NCBI Taxonomy" id="119954"/>
    <lineage>
        <taxon>Eukaryota</taxon>
        <taxon>Viridiplantae</taxon>
        <taxon>Streptophyta</taxon>
        <taxon>Embryophyta</taxon>
        <taxon>Tracheophyta</taxon>
        <taxon>Spermatophyta</taxon>
        <taxon>Magnoliopsida</taxon>
        <taxon>eudicotyledons</taxon>
        <taxon>Gunneridae</taxon>
        <taxon>Pentapetalae</taxon>
        <taxon>rosids</taxon>
        <taxon>malvids</taxon>
        <taxon>Myrtales</taxon>
        <taxon>Melastomataceae</taxon>
        <taxon>Melastomatoideae</taxon>
        <taxon>Melastomateae</taxon>
        <taxon>Melastoma</taxon>
    </lineage>
</organism>